<evidence type="ECO:0000256" key="5">
    <source>
        <dbReference type="ARBA" id="ARBA00022801"/>
    </source>
</evidence>
<evidence type="ECO:0000256" key="4">
    <source>
        <dbReference type="ARBA" id="ARBA00022490"/>
    </source>
</evidence>
<feature type="non-terminal residue" evidence="7">
    <location>
        <position position="158"/>
    </location>
</feature>
<dbReference type="InterPro" id="IPR042946">
    <property type="entry name" value="CMBL"/>
</dbReference>
<dbReference type="AlphaFoldDB" id="A0AA38LBK6"/>
<dbReference type="EMBL" id="JAHRHJ020000004">
    <property type="protein sequence ID" value="KAH9317766.1"/>
    <property type="molecule type" value="Genomic_DNA"/>
</dbReference>
<feature type="domain" description="Dienelactone hydrolase" evidence="6">
    <location>
        <begin position="58"/>
        <end position="145"/>
    </location>
</feature>
<evidence type="ECO:0000259" key="6">
    <source>
        <dbReference type="Pfam" id="PF01738"/>
    </source>
</evidence>
<evidence type="ECO:0000256" key="1">
    <source>
        <dbReference type="ARBA" id="ARBA00004514"/>
    </source>
</evidence>
<dbReference type="Pfam" id="PF01738">
    <property type="entry name" value="DLH"/>
    <property type="match status" value="1"/>
</dbReference>
<sequence>ILQNRFTRKYKMKYVQSAKYANNSALDNQVESKEESDEEVCELVSGRELVLGEDGDSFDAYLLKAVKNNNGAAVLLLSDVFGFEDSGTRDFAYRLSCNGYNVLLPDLYRGEPWNKDRPQSEFEEWRRKHLPERVESDIEISAKWLLDEFSAIGITDKL</sequence>
<keyword evidence="8" id="KW-1185">Reference proteome</keyword>
<evidence type="ECO:0000256" key="2">
    <source>
        <dbReference type="ARBA" id="ARBA00008456"/>
    </source>
</evidence>
<dbReference type="PANTHER" id="PTHR46812">
    <property type="entry name" value="CARBOXYMETHYLENEBUTENOLIDASE HOMOLOG"/>
    <property type="match status" value="1"/>
</dbReference>
<keyword evidence="4" id="KW-0963">Cytoplasm</keyword>
<reference evidence="7 8" key="1">
    <citation type="journal article" date="2021" name="Nat. Plants">
        <title>The Taxus genome provides insights into paclitaxel biosynthesis.</title>
        <authorList>
            <person name="Xiong X."/>
            <person name="Gou J."/>
            <person name="Liao Q."/>
            <person name="Li Y."/>
            <person name="Zhou Q."/>
            <person name="Bi G."/>
            <person name="Li C."/>
            <person name="Du R."/>
            <person name="Wang X."/>
            <person name="Sun T."/>
            <person name="Guo L."/>
            <person name="Liang H."/>
            <person name="Lu P."/>
            <person name="Wu Y."/>
            <person name="Zhang Z."/>
            <person name="Ro D.K."/>
            <person name="Shang Y."/>
            <person name="Huang S."/>
            <person name="Yan J."/>
        </authorList>
    </citation>
    <scope>NUCLEOTIDE SEQUENCE [LARGE SCALE GENOMIC DNA]</scope>
    <source>
        <strain evidence="7">Ta-2019</strain>
    </source>
</reference>
<dbReference type="Proteomes" id="UP000824469">
    <property type="component" value="Unassembled WGS sequence"/>
</dbReference>
<evidence type="ECO:0000313" key="8">
    <source>
        <dbReference type="Proteomes" id="UP000824469"/>
    </source>
</evidence>
<name>A0AA38LBK6_TAXCH</name>
<comment type="similarity">
    <text evidence="2">Belongs to the dienelactone hydrolase family.</text>
</comment>
<organism evidence="7 8">
    <name type="scientific">Taxus chinensis</name>
    <name type="common">Chinese yew</name>
    <name type="synonym">Taxus wallichiana var. chinensis</name>
    <dbReference type="NCBI Taxonomy" id="29808"/>
    <lineage>
        <taxon>Eukaryota</taxon>
        <taxon>Viridiplantae</taxon>
        <taxon>Streptophyta</taxon>
        <taxon>Embryophyta</taxon>
        <taxon>Tracheophyta</taxon>
        <taxon>Spermatophyta</taxon>
        <taxon>Pinopsida</taxon>
        <taxon>Pinidae</taxon>
        <taxon>Conifers II</taxon>
        <taxon>Cupressales</taxon>
        <taxon>Taxaceae</taxon>
        <taxon>Taxus</taxon>
    </lineage>
</organism>
<keyword evidence="5" id="KW-0378">Hydrolase</keyword>
<dbReference type="GO" id="GO:0016787">
    <property type="term" value="F:hydrolase activity"/>
    <property type="evidence" value="ECO:0007669"/>
    <property type="project" value="UniProtKB-KW"/>
</dbReference>
<evidence type="ECO:0000256" key="3">
    <source>
        <dbReference type="ARBA" id="ARBA00014180"/>
    </source>
</evidence>
<evidence type="ECO:0000313" key="7">
    <source>
        <dbReference type="EMBL" id="KAH9317766.1"/>
    </source>
</evidence>
<dbReference type="PANTHER" id="PTHR46812:SF1">
    <property type="entry name" value="CARBOXYMETHYLENEBUTENOLIDASE HOMOLOG"/>
    <property type="match status" value="1"/>
</dbReference>
<dbReference type="Gene3D" id="3.40.50.1820">
    <property type="entry name" value="alpha/beta hydrolase"/>
    <property type="match status" value="1"/>
</dbReference>
<feature type="non-terminal residue" evidence="7">
    <location>
        <position position="1"/>
    </location>
</feature>
<dbReference type="InterPro" id="IPR002925">
    <property type="entry name" value="Dienelactn_hydro"/>
</dbReference>
<accession>A0AA38LBK6</accession>
<dbReference type="GO" id="GO:0005829">
    <property type="term" value="C:cytosol"/>
    <property type="evidence" value="ECO:0007669"/>
    <property type="project" value="UniProtKB-SubCell"/>
</dbReference>
<comment type="subcellular location">
    <subcellularLocation>
        <location evidence="1">Cytoplasm</location>
        <location evidence="1">Cytosol</location>
    </subcellularLocation>
</comment>
<protein>
    <recommendedName>
        <fullName evidence="3">Carboxymethylenebutenolidase homolog</fullName>
    </recommendedName>
</protein>
<comment type="caution">
    <text evidence="7">The sequence shown here is derived from an EMBL/GenBank/DDBJ whole genome shotgun (WGS) entry which is preliminary data.</text>
</comment>
<dbReference type="SUPFAM" id="SSF53474">
    <property type="entry name" value="alpha/beta-Hydrolases"/>
    <property type="match status" value="1"/>
</dbReference>
<gene>
    <name evidence="7" type="ORF">KI387_019535</name>
</gene>
<proteinExistence type="inferred from homology"/>
<dbReference type="InterPro" id="IPR029058">
    <property type="entry name" value="AB_hydrolase_fold"/>
</dbReference>